<dbReference type="EMBL" id="QSFT01000009">
    <property type="protein sequence ID" value="RHA76704.1"/>
    <property type="molecule type" value="Genomic_DNA"/>
</dbReference>
<reference evidence="1 2" key="1">
    <citation type="submission" date="2018-08" db="EMBL/GenBank/DDBJ databases">
        <title>A genome reference for cultivated species of the human gut microbiota.</title>
        <authorList>
            <person name="Zou Y."/>
            <person name="Xue W."/>
            <person name="Luo G."/>
        </authorList>
    </citation>
    <scope>NUCLEOTIDE SEQUENCE [LARGE SCALE GENOMIC DNA]</scope>
    <source>
        <strain evidence="1 2">AM42-38</strain>
    </source>
</reference>
<protein>
    <submittedName>
        <fullName evidence="1">Uncharacterized protein</fullName>
    </submittedName>
</protein>
<accession>A0A413T1D7</accession>
<comment type="caution">
    <text evidence="1">The sequence shown here is derived from an EMBL/GenBank/DDBJ whole genome shotgun (WGS) entry which is preliminary data.</text>
</comment>
<proteinExistence type="predicted"/>
<dbReference type="Proteomes" id="UP000283855">
    <property type="component" value="Unassembled WGS sequence"/>
</dbReference>
<evidence type="ECO:0000313" key="1">
    <source>
        <dbReference type="EMBL" id="RHA76704.1"/>
    </source>
</evidence>
<dbReference type="Pfam" id="PF14055">
    <property type="entry name" value="NVEALA"/>
    <property type="match status" value="1"/>
</dbReference>
<name>A0A413T1D7_9BACT</name>
<dbReference type="InterPro" id="IPR025905">
    <property type="entry name" value="NVEALA"/>
</dbReference>
<sequence length="79" mass="8481">MAIKTRKLLSAVLLAASIVTGGYVIYTSQKEVELSDLAKANVEALADGEIEVGPLCLNNWRICHIYSPGNHLDGIKVAN</sequence>
<evidence type="ECO:0000313" key="2">
    <source>
        <dbReference type="Proteomes" id="UP000283855"/>
    </source>
</evidence>
<dbReference type="AlphaFoldDB" id="A0A413T1D7"/>
<dbReference type="RefSeq" id="WP_118400198.1">
    <property type="nucleotide sequence ID" value="NZ_CABJGD010000009.1"/>
</dbReference>
<gene>
    <name evidence="1" type="ORF">DW921_05860</name>
</gene>
<organism evidence="1 2">
    <name type="scientific">Phocaeicola coprophilus</name>
    <dbReference type="NCBI Taxonomy" id="387090"/>
    <lineage>
        <taxon>Bacteria</taxon>
        <taxon>Pseudomonadati</taxon>
        <taxon>Bacteroidota</taxon>
        <taxon>Bacteroidia</taxon>
        <taxon>Bacteroidales</taxon>
        <taxon>Bacteroidaceae</taxon>
        <taxon>Phocaeicola</taxon>
    </lineage>
</organism>